<evidence type="ECO:0000313" key="1">
    <source>
        <dbReference type="EMBL" id="AIG80485.1"/>
    </source>
</evidence>
<proteinExistence type="predicted"/>
<accession>A0A075VC72</accession>
<sequence>MTAVVTAYDVPEIRARMTEWTRDPGLNGAGNWYLFFVGPRPEDSAGEPAFPPLDDVGATIADTLRAQIPAAELFYVSADLTDLASHAATTLVDYRLHPEDLPAPVGLMVYEHPPVTRTANALHNDVSLVSWGPGRGGLWVQTWGTIPDPLPTAVDVGRKLARLPRDHALSQMRKAAALNLPLPALGNKPSSHDDAVDQAAKHLLATFMSNTERAPIPPSFSPPHGYQWCGLTPMTFTDMKGWPSALTEGTSAATIDAQLALQRTILTTWLLMGQTLVRSERIAAPRAARRRIERYDPALNQGVRLVDLRRARTTPADRHSDAFGQGTREYHHSWIVRGHWRNQYYRSRDDHRPIWIADHLAGPEDKPLIGGERVNVLRR</sequence>
<dbReference type="HOGENOM" id="CLU_803964_0_0_11"/>
<organism evidence="1 2">
    <name type="scientific">Amycolatopsis japonica</name>
    <dbReference type="NCBI Taxonomy" id="208439"/>
    <lineage>
        <taxon>Bacteria</taxon>
        <taxon>Bacillati</taxon>
        <taxon>Actinomycetota</taxon>
        <taxon>Actinomycetes</taxon>
        <taxon>Pseudonocardiales</taxon>
        <taxon>Pseudonocardiaceae</taxon>
        <taxon>Amycolatopsis</taxon>
        <taxon>Amycolatopsis japonica group</taxon>
    </lineage>
</organism>
<dbReference type="Proteomes" id="UP000028492">
    <property type="component" value="Chromosome"/>
</dbReference>
<name>A0A075VC72_9PSEU</name>
<dbReference type="STRING" id="208439.AJAP_38495"/>
<dbReference type="KEGG" id="aja:AJAP_38495"/>
<protein>
    <submittedName>
        <fullName evidence="1">Uncharacterized protein</fullName>
    </submittedName>
</protein>
<gene>
    <name evidence="1" type="ORF">AJAP_38495</name>
</gene>
<dbReference type="EMBL" id="CP008953">
    <property type="protein sequence ID" value="AIG80485.1"/>
    <property type="molecule type" value="Genomic_DNA"/>
</dbReference>
<keyword evidence="2" id="KW-1185">Reference proteome</keyword>
<reference evidence="1 2" key="1">
    <citation type="journal article" date="2014" name="J. Biotechnol.">
        <title>Complete genome sequence of the actinobacterium Amycolatopsis japonica MG417-CF17(T) (=DSM 44213T) producing (S,S)-N,N'-ethylenediaminedisuccinic acid.</title>
        <authorList>
            <person name="Stegmann E."/>
            <person name="Albersmeier A."/>
            <person name="Spohn M."/>
            <person name="Gert H."/>
            <person name="Weber T."/>
            <person name="Wohlleben W."/>
            <person name="Kalinowski J."/>
            <person name="Ruckert C."/>
        </authorList>
    </citation>
    <scope>NUCLEOTIDE SEQUENCE [LARGE SCALE GENOMIC DNA]</scope>
    <source>
        <strain evidence="2">MG417-CF17 (DSM 44213)</strain>
    </source>
</reference>
<evidence type="ECO:0000313" key="2">
    <source>
        <dbReference type="Proteomes" id="UP000028492"/>
    </source>
</evidence>
<dbReference type="RefSeq" id="WP_228694780.1">
    <property type="nucleotide sequence ID" value="NZ_CP008953.1"/>
</dbReference>
<dbReference type="AlphaFoldDB" id="A0A075VC72"/>